<dbReference type="STRING" id="1227497.C491_02630"/>
<feature type="transmembrane region" description="Helical" evidence="1">
    <location>
        <begin position="12"/>
        <end position="36"/>
    </location>
</feature>
<accession>L9XHL1</accession>
<keyword evidence="1" id="KW-0472">Membrane</keyword>
<proteinExistence type="predicted"/>
<gene>
    <name evidence="2" type="ORF">C491_02630</name>
</gene>
<feature type="transmembrane region" description="Helical" evidence="1">
    <location>
        <begin position="42"/>
        <end position="63"/>
    </location>
</feature>
<keyword evidence="1" id="KW-0812">Transmembrane</keyword>
<name>L9XHL1_9EURY</name>
<dbReference type="AlphaFoldDB" id="L9XHL1"/>
<comment type="caution">
    <text evidence="2">The sequence shown here is derived from an EMBL/GenBank/DDBJ whole genome shotgun (WGS) entry which is preliminary data.</text>
</comment>
<reference evidence="2 3" key="1">
    <citation type="journal article" date="2014" name="PLoS Genet.">
        <title>Phylogenetically driven sequencing of extremely halophilic archaea reveals strategies for static and dynamic osmo-response.</title>
        <authorList>
            <person name="Becker E.A."/>
            <person name="Seitzer P.M."/>
            <person name="Tritt A."/>
            <person name="Larsen D."/>
            <person name="Krusor M."/>
            <person name="Yao A.I."/>
            <person name="Wu D."/>
            <person name="Madern D."/>
            <person name="Eisen J.A."/>
            <person name="Darling A.E."/>
            <person name="Facciotti M.T."/>
        </authorList>
    </citation>
    <scope>NUCLEOTIDE SEQUENCE [LARGE SCALE GENOMIC DNA]</scope>
    <source>
        <strain evidence="2 3">DSM 10524</strain>
    </source>
</reference>
<protein>
    <submittedName>
        <fullName evidence="2">Uncharacterized protein</fullName>
    </submittedName>
</protein>
<organism evidence="2 3">
    <name type="scientific">Natronococcus amylolyticus DSM 10524</name>
    <dbReference type="NCBI Taxonomy" id="1227497"/>
    <lineage>
        <taxon>Archaea</taxon>
        <taxon>Methanobacteriati</taxon>
        <taxon>Methanobacteriota</taxon>
        <taxon>Stenosarchaea group</taxon>
        <taxon>Halobacteria</taxon>
        <taxon>Halobacteriales</taxon>
        <taxon>Natrialbaceae</taxon>
        <taxon>Natronococcus</taxon>
    </lineage>
</organism>
<dbReference type="RefSeq" id="WP_005553578.1">
    <property type="nucleotide sequence ID" value="NZ_AOIB01000013.1"/>
</dbReference>
<evidence type="ECO:0000256" key="1">
    <source>
        <dbReference type="SAM" id="Phobius"/>
    </source>
</evidence>
<dbReference type="eggNOG" id="ENOG502N61H">
    <property type="taxonomic scope" value="Archaea"/>
</dbReference>
<evidence type="ECO:0000313" key="3">
    <source>
        <dbReference type="Proteomes" id="UP000011688"/>
    </source>
</evidence>
<dbReference type="Proteomes" id="UP000011688">
    <property type="component" value="Unassembled WGS sequence"/>
</dbReference>
<keyword evidence="1" id="KW-1133">Transmembrane helix</keyword>
<sequence length="70" mass="7186">MSLPGTTDVPPALGNFLYLVGAFLLTGIATMAIVGLTGLEGVAAYAVAVASFVAVFVGLLAAYDRYYLVE</sequence>
<dbReference type="OrthoDB" id="170165at2157"/>
<dbReference type="EMBL" id="AOIB01000013">
    <property type="protein sequence ID" value="ELY60158.1"/>
    <property type="molecule type" value="Genomic_DNA"/>
</dbReference>
<evidence type="ECO:0000313" key="2">
    <source>
        <dbReference type="EMBL" id="ELY60158.1"/>
    </source>
</evidence>
<keyword evidence="3" id="KW-1185">Reference proteome</keyword>